<keyword evidence="4" id="KW-1185">Reference proteome</keyword>
<gene>
    <name evidence="3" type="ORF">K3769_04380</name>
</gene>
<protein>
    <recommendedName>
        <fullName evidence="2">WW domain-containing protein</fullName>
    </recommendedName>
</protein>
<feature type="region of interest" description="Disordered" evidence="1">
    <location>
        <begin position="158"/>
        <end position="198"/>
    </location>
</feature>
<evidence type="ECO:0000256" key="1">
    <source>
        <dbReference type="SAM" id="MobiDB-lite"/>
    </source>
</evidence>
<name>A0ABT3UWT7_9ACTN</name>
<dbReference type="PROSITE" id="PS50020">
    <property type="entry name" value="WW_DOMAIN_2"/>
    <property type="match status" value="1"/>
</dbReference>
<evidence type="ECO:0000313" key="3">
    <source>
        <dbReference type="EMBL" id="MCX4232028.1"/>
    </source>
</evidence>
<proteinExistence type="predicted"/>
<sequence length="198" mass="22517">MSDIADFLRARYAEARTKAEGWRRQIPSVFDGRDVEIVHESGNSTLLVDGHPYPADKYYEVATVPAPDPDVIADLDAKLALVDELDYEPPAAESEADPELHARRAHPAWEYATTEGPRKQWDDVDVPPHDDYGNLEPGWERNTDAGREGWERFDYTEESYWRRPRPGGPRPTHIPRALKILAQPFAGHPDHKGEEWAP</sequence>
<comment type="caution">
    <text evidence="3">The sequence shown here is derived from an EMBL/GenBank/DDBJ whole genome shotgun (WGS) entry which is preliminary data.</text>
</comment>
<dbReference type="EMBL" id="JAIFZO010000002">
    <property type="protein sequence ID" value="MCX4232028.1"/>
    <property type="molecule type" value="Genomic_DNA"/>
</dbReference>
<dbReference type="Proteomes" id="UP001165590">
    <property type="component" value="Unassembled WGS sequence"/>
</dbReference>
<reference evidence="3" key="1">
    <citation type="journal article" date="2022" name="bioRxiv">
        <title>Discovery and biosynthetic assessment of Streptomyces ortus sp nov. isolated from a deep-sea sponge.</title>
        <authorList>
            <person name="Williams S.E."/>
        </authorList>
    </citation>
    <scope>NUCLEOTIDE SEQUENCE</scope>
    <source>
        <strain evidence="3">A15ISP2-DRY2</strain>
    </source>
</reference>
<organism evidence="3 4">
    <name type="scientific">Streptomyces ortus</name>
    <dbReference type="NCBI Taxonomy" id="2867268"/>
    <lineage>
        <taxon>Bacteria</taxon>
        <taxon>Bacillati</taxon>
        <taxon>Actinomycetota</taxon>
        <taxon>Actinomycetes</taxon>
        <taxon>Kitasatosporales</taxon>
        <taxon>Streptomycetaceae</taxon>
        <taxon>Streptomyces</taxon>
    </lineage>
</organism>
<dbReference type="InterPro" id="IPR001202">
    <property type="entry name" value="WW_dom"/>
</dbReference>
<evidence type="ECO:0000313" key="4">
    <source>
        <dbReference type="Proteomes" id="UP001165590"/>
    </source>
</evidence>
<feature type="domain" description="WW" evidence="2">
    <location>
        <begin position="133"/>
        <end position="166"/>
    </location>
</feature>
<accession>A0ABT3UWT7</accession>
<dbReference type="InterPro" id="IPR046193">
    <property type="entry name" value="DUF6221"/>
</dbReference>
<feature type="compositionally biased region" description="Basic and acidic residues" evidence="1">
    <location>
        <begin position="188"/>
        <end position="198"/>
    </location>
</feature>
<evidence type="ECO:0000259" key="2">
    <source>
        <dbReference type="PROSITE" id="PS50020"/>
    </source>
</evidence>
<dbReference type="Pfam" id="PF19730">
    <property type="entry name" value="DUF6221"/>
    <property type="match status" value="1"/>
</dbReference>
<dbReference type="RefSeq" id="WP_267025131.1">
    <property type="nucleotide sequence ID" value="NZ_JAIFZO010000002.1"/>
</dbReference>